<dbReference type="GO" id="GO:0032259">
    <property type="term" value="P:methylation"/>
    <property type="evidence" value="ECO:0007669"/>
    <property type="project" value="UniProtKB-KW"/>
</dbReference>
<evidence type="ECO:0000256" key="2">
    <source>
        <dbReference type="ARBA" id="ARBA00022603"/>
    </source>
</evidence>
<dbReference type="InterPro" id="IPR001091">
    <property type="entry name" value="RM_Methyltransferase"/>
</dbReference>
<dbReference type="Gene3D" id="3.40.50.150">
    <property type="entry name" value="Vaccinia Virus protein VP39"/>
    <property type="match status" value="1"/>
</dbReference>
<evidence type="ECO:0000259" key="5">
    <source>
        <dbReference type="Pfam" id="PF01555"/>
    </source>
</evidence>
<feature type="domain" description="DNA methylase N-4/N-6" evidence="5">
    <location>
        <begin position="24"/>
        <end position="251"/>
    </location>
</feature>
<dbReference type="InterPro" id="IPR002941">
    <property type="entry name" value="DNA_methylase_N4/N6"/>
</dbReference>
<evidence type="ECO:0000313" key="6">
    <source>
        <dbReference type="EMBL" id="PIU16589.1"/>
    </source>
</evidence>
<dbReference type="InterPro" id="IPR002052">
    <property type="entry name" value="DNA_methylase_N6_adenine_CS"/>
</dbReference>
<comment type="caution">
    <text evidence="6">The sequence shown here is derived from an EMBL/GenBank/DDBJ whole genome shotgun (WGS) entry which is preliminary data.</text>
</comment>
<proteinExistence type="inferred from homology"/>
<dbReference type="GO" id="GO:0003677">
    <property type="term" value="F:DNA binding"/>
    <property type="evidence" value="ECO:0007669"/>
    <property type="project" value="InterPro"/>
</dbReference>
<dbReference type="InterPro" id="IPR029063">
    <property type="entry name" value="SAM-dependent_MTases_sf"/>
</dbReference>
<keyword evidence="2 6" id="KW-0489">Methyltransferase</keyword>
<sequence>MSEINKIYNLDCFNFLKKIDDNVVDLAVIDPPYNLRKAKWDTFKSEKDFFDFTFRWIDGLIPKLKISGSLYIFNTPYNAAFILVHLAKRGLIFQNWITWDKRDGLGGAKTKYSNGQETILFFTKSKKHTFNFDEVRLPYESVERIAYAKTKGILKGGKRWFPNPDGRLCGEVWHITSERHKNKVNGKTPKMSHITPKPLELVERIIRASSNAGDLVLDCFVGSGTTAFAAKRLKRNFICSDNNKTYVKLAKRNLIKYASK</sequence>
<dbReference type="EMBL" id="PEXQ01000004">
    <property type="protein sequence ID" value="PIU16589.1"/>
    <property type="molecule type" value="Genomic_DNA"/>
</dbReference>
<evidence type="ECO:0000256" key="1">
    <source>
        <dbReference type="ARBA" id="ARBA00006594"/>
    </source>
</evidence>
<dbReference type="GO" id="GO:0008170">
    <property type="term" value="F:N-methyltransferase activity"/>
    <property type="evidence" value="ECO:0007669"/>
    <property type="project" value="InterPro"/>
</dbReference>
<dbReference type="EC" id="2.1.1.-" evidence="4"/>
<dbReference type="Pfam" id="PF01555">
    <property type="entry name" value="N6_N4_Mtase"/>
    <property type="match status" value="1"/>
</dbReference>
<keyword evidence="3 6" id="KW-0808">Transferase</keyword>
<evidence type="ECO:0000256" key="3">
    <source>
        <dbReference type="ARBA" id="ARBA00022679"/>
    </source>
</evidence>
<accession>A0A2M6XVC1</accession>
<dbReference type="Proteomes" id="UP000229784">
    <property type="component" value="Unassembled WGS sequence"/>
</dbReference>
<dbReference type="PROSITE" id="PS00092">
    <property type="entry name" value="N6_MTASE"/>
    <property type="match status" value="1"/>
</dbReference>
<name>A0A2M6XVC1_9BACT</name>
<evidence type="ECO:0000313" key="7">
    <source>
        <dbReference type="Proteomes" id="UP000229784"/>
    </source>
</evidence>
<protein>
    <recommendedName>
        <fullName evidence="4">Methyltransferase</fullName>
        <ecNumber evidence="4">2.1.1.-</ecNumber>
    </recommendedName>
</protein>
<organism evidence="6 7">
    <name type="scientific">bacterium (Candidatus Gribaldobacteria) CG08_land_8_20_14_0_20_39_15</name>
    <dbReference type="NCBI Taxonomy" id="2014273"/>
    <lineage>
        <taxon>Bacteria</taxon>
        <taxon>Candidatus Gribaldobacteria</taxon>
    </lineage>
</organism>
<comment type="similarity">
    <text evidence="1 4">Belongs to the N(4)/N(6)-methyltransferase family.</text>
</comment>
<gene>
    <name evidence="6" type="ORF">COT20_00130</name>
</gene>
<dbReference type="SUPFAM" id="SSF53335">
    <property type="entry name" value="S-adenosyl-L-methionine-dependent methyltransferases"/>
    <property type="match status" value="1"/>
</dbReference>
<dbReference type="AlphaFoldDB" id="A0A2M6XVC1"/>
<evidence type="ECO:0000256" key="4">
    <source>
        <dbReference type="RuleBase" id="RU362026"/>
    </source>
</evidence>
<dbReference type="PRINTS" id="PR00508">
    <property type="entry name" value="S21N4MTFRASE"/>
</dbReference>
<reference evidence="7" key="1">
    <citation type="submission" date="2017-09" db="EMBL/GenBank/DDBJ databases">
        <title>Depth-based differentiation of microbial function through sediment-hosted aquifers and enrichment of novel symbionts in the deep terrestrial subsurface.</title>
        <authorList>
            <person name="Probst A.J."/>
            <person name="Ladd B."/>
            <person name="Jarett J.K."/>
            <person name="Geller-Mcgrath D.E."/>
            <person name="Sieber C.M.K."/>
            <person name="Emerson J.B."/>
            <person name="Anantharaman K."/>
            <person name="Thomas B.C."/>
            <person name="Malmstrom R."/>
            <person name="Stieglmeier M."/>
            <person name="Klingl A."/>
            <person name="Woyke T."/>
            <person name="Ryan C.M."/>
            <person name="Banfield J.F."/>
        </authorList>
    </citation>
    <scope>NUCLEOTIDE SEQUENCE [LARGE SCALE GENOMIC DNA]</scope>
</reference>